<dbReference type="SUPFAM" id="SSF47090">
    <property type="entry name" value="PGBD-like"/>
    <property type="match status" value="1"/>
</dbReference>
<dbReference type="InterPro" id="IPR036365">
    <property type="entry name" value="PGBD-like_sf"/>
</dbReference>
<proteinExistence type="predicted"/>
<evidence type="ECO:0000313" key="3">
    <source>
        <dbReference type="Proteomes" id="UP000176576"/>
    </source>
</evidence>
<comment type="caution">
    <text evidence="2">The sequence shown here is derived from an EMBL/GenBank/DDBJ whole genome shotgun (WGS) entry which is preliminary data.</text>
</comment>
<dbReference type="InterPro" id="IPR002477">
    <property type="entry name" value="Peptidoglycan-bd-like"/>
</dbReference>
<dbReference type="Gene3D" id="1.10.101.10">
    <property type="entry name" value="PGBD-like superfamily/PGBD"/>
    <property type="match status" value="2"/>
</dbReference>
<reference evidence="2 3" key="1">
    <citation type="journal article" date="2016" name="Nat. Commun.">
        <title>Thousands of microbial genomes shed light on interconnected biogeochemical processes in an aquifer system.</title>
        <authorList>
            <person name="Anantharaman K."/>
            <person name="Brown C.T."/>
            <person name="Hug L.A."/>
            <person name="Sharon I."/>
            <person name="Castelle C.J."/>
            <person name="Probst A.J."/>
            <person name="Thomas B.C."/>
            <person name="Singh A."/>
            <person name="Wilkins M.J."/>
            <person name="Karaoz U."/>
            <person name="Brodie E.L."/>
            <person name="Williams K.H."/>
            <person name="Hubbard S.S."/>
            <person name="Banfield J.F."/>
        </authorList>
    </citation>
    <scope>NUCLEOTIDE SEQUENCE [LARGE SCALE GENOMIC DNA]</scope>
</reference>
<dbReference type="InterPro" id="IPR036366">
    <property type="entry name" value="PGBDSf"/>
</dbReference>
<dbReference type="EMBL" id="MHNN01000007">
    <property type="protein sequence ID" value="OGZ46638.1"/>
    <property type="molecule type" value="Genomic_DNA"/>
</dbReference>
<evidence type="ECO:0000313" key="2">
    <source>
        <dbReference type="EMBL" id="OGZ46638.1"/>
    </source>
</evidence>
<name>A0A1G2G9R4_9BACT</name>
<dbReference type="AlphaFoldDB" id="A0A1G2G9R4"/>
<dbReference type="Proteomes" id="UP000176576">
    <property type="component" value="Unassembled WGS sequence"/>
</dbReference>
<feature type="domain" description="Peptidoglycan binding-like" evidence="1">
    <location>
        <begin position="35"/>
        <end position="88"/>
    </location>
</feature>
<organism evidence="2 3">
    <name type="scientific">Candidatus Ryanbacteria bacterium RIFCSPHIGHO2_02_FULL_45_13b</name>
    <dbReference type="NCBI Taxonomy" id="1802117"/>
    <lineage>
        <taxon>Bacteria</taxon>
        <taxon>Candidatus Ryaniibacteriota</taxon>
    </lineage>
</organism>
<evidence type="ECO:0000259" key="1">
    <source>
        <dbReference type="Pfam" id="PF01471"/>
    </source>
</evidence>
<dbReference type="Pfam" id="PF01471">
    <property type="entry name" value="PG_binding_1"/>
    <property type="match status" value="1"/>
</dbReference>
<dbReference type="STRING" id="1802117.A3J54_01215"/>
<protein>
    <recommendedName>
        <fullName evidence="1">Peptidoglycan binding-like domain-containing protein</fullName>
    </recommendedName>
</protein>
<gene>
    <name evidence="2" type="ORF">A3J54_01215</name>
</gene>
<sequence>MRFVLFLFITLFLIPRTLYAAEPFGRDLSWGLRNDADVRRLQIYLRDEGLYAYPEITGNYFSVTKAAVTAFQKAQRIRPADGAVSGKTRIRFNEVYKPKVSSTVVSSPIFLRDLSYGLRADLDVARLQDFLRDKGLFTHSESTGNYFTVTADAVTQYQFEKKIPQSGSFDTLTRAYVNLDILASASVTADASTQVLPAPTIATSTFYKLIDISIFSGKNTNPLSERVTLTNRSKSESISVTGWEFETSLGTRFIIPSAYNLPGVLDALLGPIVLPPGGKLRITVGKQEKYSAFRENICTGYFVEQTKFTPSISKQCPETDSFDLLYLGDKCIATIDKVPRCTIPTETHFFAQSSECSSYMIQNLSYAGCVRNNRNKEDFYKNEWFVWLNRDTEIFRNIHETLTLYDIGGKFVDSREY</sequence>
<accession>A0A1G2G9R4</accession>